<dbReference type="AlphaFoldDB" id="A0A7Y0HRC5"/>
<organism evidence="1 2">
    <name type="scientific">Bifidobacterium oedipodis</name>
    <dbReference type="NCBI Taxonomy" id="2675322"/>
    <lineage>
        <taxon>Bacteria</taxon>
        <taxon>Bacillati</taxon>
        <taxon>Actinomycetota</taxon>
        <taxon>Actinomycetes</taxon>
        <taxon>Bifidobacteriales</taxon>
        <taxon>Bifidobacteriaceae</taxon>
        <taxon>Bifidobacterium</taxon>
    </lineage>
</organism>
<sequence length="316" mass="36146">MDAGALVRDIRVDLRETLCEARLLAPRDEGSDWPRELRLKCRKGAISVEFGDGWVKSSTFYADCGGDSIVRVFDDVASLYALRNAARRLRETSPGWCGPKRTYAMQFERFSYLFWRLSGLRGYIEEDCGLVKAELDCRSLVNDIREVVSSRLAGDAGSAGLVEHVSVDTGDSDKDADHVRLSFGEDYIDALIYSTWPGREKPWQRYEGRFDDVITLFALREGVKRAAQEADEKCDFWEKMSSWPGLEYLPLKRAECLVYFFRQHIFGAVRNAFSMRAHLESFEHDVEVDCRAWRHDPANADIVARIDNDSENKERA</sequence>
<reference evidence="1 2" key="1">
    <citation type="submission" date="2020-02" db="EMBL/GenBank/DDBJ databases">
        <title>Characterization of phylogenetic diversity of novel bifidobacterial species isolated in Czech ZOOs.</title>
        <authorList>
            <person name="Lugli G.A."/>
            <person name="Vera N.B."/>
            <person name="Ventura M."/>
        </authorList>
    </citation>
    <scope>NUCLEOTIDE SEQUENCE [LARGE SCALE GENOMIC DNA]</scope>
    <source>
        <strain evidence="1 2">DSM 109957</strain>
    </source>
</reference>
<dbReference type="Proteomes" id="UP000532194">
    <property type="component" value="Unassembled WGS sequence"/>
</dbReference>
<evidence type="ECO:0000313" key="2">
    <source>
        <dbReference type="Proteomes" id="UP000532194"/>
    </source>
</evidence>
<dbReference type="RefSeq" id="WP_169171953.1">
    <property type="nucleotide sequence ID" value="NZ_JAAIII010000003.1"/>
</dbReference>
<gene>
    <name evidence="1" type="ORF">G1C95_1087</name>
</gene>
<dbReference type="EMBL" id="JAAIII010000003">
    <property type="protein sequence ID" value="NMM93900.1"/>
    <property type="molecule type" value="Genomic_DNA"/>
</dbReference>
<protein>
    <submittedName>
        <fullName evidence="1">Uncharacterized protein</fullName>
    </submittedName>
</protein>
<accession>A0A7Y0HRC5</accession>
<evidence type="ECO:0000313" key="1">
    <source>
        <dbReference type="EMBL" id="NMM93900.1"/>
    </source>
</evidence>
<proteinExistence type="predicted"/>
<name>A0A7Y0HRC5_9BIFI</name>
<keyword evidence="2" id="KW-1185">Reference proteome</keyword>
<comment type="caution">
    <text evidence="1">The sequence shown here is derived from an EMBL/GenBank/DDBJ whole genome shotgun (WGS) entry which is preliminary data.</text>
</comment>